<dbReference type="GO" id="GO:0044183">
    <property type="term" value="F:protein folding chaperone"/>
    <property type="evidence" value="ECO:0007669"/>
    <property type="project" value="InterPro"/>
</dbReference>
<dbReference type="AlphaFoldDB" id="A0A6M3LBJ9"/>
<name>A0A6M3LBJ9_9ZZZZ</name>
<protein>
    <submittedName>
        <fullName evidence="2">Putative chaperonin</fullName>
    </submittedName>
</protein>
<dbReference type="InterPro" id="IPR037124">
    <property type="entry name" value="Chaperonin_GroES_sf"/>
</dbReference>
<dbReference type="GO" id="GO:0005524">
    <property type="term" value="F:ATP binding"/>
    <property type="evidence" value="ECO:0007669"/>
    <property type="project" value="InterPro"/>
</dbReference>
<gene>
    <name evidence="2" type="ORF">MM415B03178_0013</name>
</gene>
<reference evidence="2" key="1">
    <citation type="submission" date="2020-03" db="EMBL/GenBank/DDBJ databases">
        <title>The deep terrestrial virosphere.</title>
        <authorList>
            <person name="Holmfeldt K."/>
            <person name="Nilsson E."/>
            <person name="Simone D."/>
            <person name="Lopez-Fernandez M."/>
            <person name="Wu X."/>
            <person name="de Brujin I."/>
            <person name="Lundin D."/>
            <person name="Andersson A."/>
            <person name="Bertilsson S."/>
            <person name="Dopson M."/>
        </authorList>
    </citation>
    <scope>NUCLEOTIDE SEQUENCE</scope>
    <source>
        <strain evidence="2">MM415B03178</strain>
    </source>
</reference>
<proteinExistence type="predicted"/>
<evidence type="ECO:0000256" key="1">
    <source>
        <dbReference type="ARBA" id="ARBA00023186"/>
    </source>
</evidence>
<dbReference type="InterPro" id="IPR011032">
    <property type="entry name" value="GroES-like_sf"/>
</dbReference>
<evidence type="ECO:0000313" key="2">
    <source>
        <dbReference type="EMBL" id="QJA92100.1"/>
    </source>
</evidence>
<accession>A0A6M3LBJ9</accession>
<dbReference type="Gene3D" id="2.30.33.40">
    <property type="entry name" value="GroES chaperonin"/>
    <property type="match status" value="1"/>
</dbReference>
<organism evidence="2">
    <name type="scientific">viral metagenome</name>
    <dbReference type="NCBI Taxonomy" id="1070528"/>
    <lineage>
        <taxon>unclassified sequences</taxon>
        <taxon>metagenomes</taxon>
        <taxon>organismal metagenomes</taxon>
    </lineage>
</organism>
<dbReference type="SUPFAM" id="SSF50129">
    <property type="entry name" value="GroES-like"/>
    <property type="match status" value="1"/>
</dbReference>
<dbReference type="Pfam" id="PF00166">
    <property type="entry name" value="Cpn10"/>
    <property type="match status" value="1"/>
</dbReference>
<keyword evidence="1" id="KW-0143">Chaperone</keyword>
<dbReference type="EMBL" id="MT143037">
    <property type="protein sequence ID" value="QJA92100.1"/>
    <property type="molecule type" value="Genomic_DNA"/>
</dbReference>
<sequence length="94" mass="10391">MIEKGQILIGKLLVKEVPPVEKIGSIYVGEIAKPKTFVGEVVIITDPLPNTRTKEPIVPGDMVLHSPHSYVGVTIDGIDYRLLNQADILFTWQP</sequence>
<dbReference type="InterPro" id="IPR020818">
    <property type="entry name" value="Chaperonin_GroES"/>
</dbReference>